<keyword evidence="1" id="KW-0175">Coiled coil</keyword>
<gene>
    <name evidence="3" type="ORF">M0R45_030836</name>
</gene>
<accession>A0AAW1WBT7</accession>
<proteinExistence type="predicted"/>
<dbReference type="AlphaFoldDB" id="A0AAW1WBT7"/>
<dbReference type="EMBL" id="JBEDUW010000006">
    <property type="protein sequence ID" value="KAK9922370.1"/>
    <property type="molecule type" value="Genomic_DNA"/>
</dbReference>
<feature type="region of interest" description="Disordered" evidence="2">
    <location>
        <begin position="191"/>
        <end position="212"/>
    </location>
</feature>
<evidence type="ECO:0000256" key="2">
    <source>
        <dbReference type="SAM" id="MobiDB-lite"/>
    </source>
</evidence>
<evidence type="ECO:0000256" key="1">
    <source>
        <dbReference type="SAM" id="Coils"/>
    </source>
</evidence>
<dbReference type="PANTHER" id="PTHR36362:SF3">
    <property type="entry name" value="PROTEIN HOOK HOMOLOG 3-LIKE"/>
    <property type="match status" value="1"/>
</dbReference>
<organism evidence="3 4">
    <name type="scientific">Rubus argutus</name>
    <name type="common">Southern blackberry</name>
    <dbReference type="NCBI Taxonomy" id="59490"/>
    <lineage>
        <taxon>Eukaryota</taxon>
        <taxon>Viridiplantae</taxon>
        <taxon>Streptophyta</taxon>
        <taxon>Embryophyta</taxon>
        <taxon>Tracheophyta</taxon>
        <taxon>Spermatophyta</taxon>
        <taxon>Magnoliopsida</taxon>
        <taxon>eudicotyledons</taxon>
        <taxon>Gunneridae</taxon>
        <taxon>Pentapetalae</taxon>
        <taxon>rosids</taxon>
        <taxon>fabids</taxon>
        <taxon>Rosales</taxon>
        <taxon>Rosaceae</taxon>
        <taxon>Rosoideae</taxon>
        <taxon>Rosoideae incertae sedis</taxon>
        <taxon>Rubus</taxon>
    </lineage>
</organism>
<keyword evidence="4" id="KW-1185">Reference proteome</keyword>
<feature type="compositionally biased region" description="Basic and acidic residues" evidence="2">
    <location>
        <begin position="195"/>
        <end position="212"/>
    </location>
</feature>
<dbReference type="GO" id="GO:0012505">
    <property type="term" value="C:endomembrane system"/>
    <property type="evidence" value="ECO:0007669"/>
    <property type="project" value="TreeGrafter"/>
</dbReference>
<reference evidence="3 4" key="1">
    <citation type="journal article" date="2023" name="G3 (Bethesda)">
        <title>A chromosome-length genome assembly and annotation of blackberry (Rubus argutus, cv. 'Hillquist').</title>
        <authorList>
            <person name="Bruna T."/>
            <person name="Aryal R."/>
            <person name="Dudchenko O."/>
            <person name="Sargent D.J."/>
            <person name="Mead D."/>
            <person name="Buti M."/>
            <person name="Cavallini A."/>
            <person name="Hytonen T."/>
            <person name="Andres J."/>
            <person name="Pham M."/>
            <person name="Weisz D."/>
            <person name="Mascagni F."/>
            <person name="Usai G."/>
            <person name="Natali L."/>
            <person name="Bassil N."/>
            <person name="Fernandez G.E."/>
            <person name="Lomsadze A."/>
            <person name="Armour M."/>
            <person name="Olukolu B."/>
            <person name="Poorten T."/>
            <person name="Britton C."/>
            <person name="Davik J."/>
            <person name="Ashrafi H."/>
            <person name="Aiden E.L."/>
            <person name="Borodovsky M."/>
            <person name="Worthington M."/>
        </authorList>
    </citation>
    <scope>NUCLEOTIDE SEQUENCE [LARGE SCALE GENOMIC DNA]</scope>
    <source>
        <strain evidence="3">PI 553951</strain>
    </source>
</reference>
<evidence type="ECO:0000313" key="3">
    <source>
        <dbReference type="EMBL" id="KAK9922370.1"/>
    </source>
</evidence>
<dbReference type="PANTHER" id="PTHR36362">
    <property type="entry name" value="DNA-DIRECTED RNA POLYMERASE SUBUNIT BETA"/>
    <property type="match status" value="1"/>
</dbReference>
<evidence type="ECO:0000313" key="4">
    <source>
        <dbReference type="Proteomes" id="UP001457282"/>
    </source>
</evidence>
<name>A0AAW1WBT7_RUBAR</name>
<feature type="coiled-coil region" evidence="1">
    <location>
        <begin position="81"/>
        <end position="158"/>
    </location>
</feature>
<protein>
    <submittedName>
        <fullName evidence="3">Uncharacterized protein</fullName>
    </submittedName>
</protein>
<sequence>MSGLSSCSLAKENEILRKDVEKTRAKLKETEFKFKNAIQEKTKLEEDYKKMEVYAFEKDTQINFPRRRISSFIQGKGRLKLNELQQELLALRNRKGRFGTELTDALWKWRRKEAIWSAKEKASSEAIEHKAKLYNREIASLSRETSEVRNDLESCRQECKGHMERLTYEETARENTCSTEKSLDVDQLHYQNKSDSPRRQSQEDQVENSKEKAKLRMRLRGTQAKLDAFRYRYKEAQNEVNLMNRQFEEASIKLKDLLALKGIEVLNLKKQLAEKGL</sequence>
<dbReference type="Proteomes" id="UP001457282">
    <property type="component" value="Unassembled WGS sequence"/>
</dbReference>
<feature type="coiled-coil region" evidence="1">
    <location>
        <begin position="13"/>
        <end position="47"/>
    </location>
</feature>
<comment type="caution">
    <text evidence="3">The sequence shown here is derived from an EMBL/GenBank/DDBJ whole genome shotgun (WGS) entry which is preliminary data.</text>
</comment>
<feature type="coiled-coil region" evidence="1">
    <location>
        <begin position="219"/>
        <end position="253"/>
    </location>
</feature>